<evidence type="ECO:0000256" key="1">
    <source>
        <dbReference type="SAM" id="Phobius"/>
    </source>
</evidence>
<reference evidence="2" key="1">
    <citation type="journal article" date="2022" name="Int. J. Mol. Sci.">
        <title>Draft Genome of Tanacetum Coccineum: Genomic Comparison of Closely Related Tanacetum-Family Plants.</title>
        <authorList>
            <person name="Yamashiro T."/>
            <person name="Shiraishi A."/>
            <person name="Nakayama K."/>
            <person name="Satake H."/>
        </authorList>
    </citation>
    <scope>NUCLEOTIDE SEQUENCE</scope>
</reference>
<reference evidence="2" key="2">
    <citation type="submission" date="2022-01" db="EMBL/GenBank/DDBJ databases">
        <authorList>
            <person name="Yamashiro T."/>
            <person name="Shiraishi A."/>
            <person name="Satake H."/>
            <person name="Nakayama K."/>
        </authorList>
    </citation>
    <scope>NUCLEOTIDE SEQUENCE</scope>
</reference>
<keyword evidence="1" id="KW-0472">Membrane</keyword>
<keyword evidence="1" id="KW-0812">Transmembrane</keyword>
<dbReference type="Proteomes" id="UP001151760">
    <property type="component" value="Unassembled WGS sequence"/>
</dbReference>
<evidence type="ECO:0000313" key="3">
    <source>
        <dbReference type="Proteomes" id="UP001151760"/>
    </source>
</evidence>
<dbReference type="EMBL" id="BQNB010011353">
    <property type="protein sequence ID" value="GJS89474.1"/>
    <property type="molecule type" value="Genomic_DNA"/>
</dbReference>
<protein>
    <submittedName>
        <fullName evidence="2">Uncharacterized protein</fullName>
    </submittedName>
</protein>
<comment type="caution">
    <text evidence="2">The sequence shown here is derived from an EMBL/GenBank/DDBJ whole genome shotgun (WGS) entry which is preliminary data.</text>
</comment>
<organism evidence="2 3">
    <name type="scientific">Tanacetum coccineum</name>
    <dbReference type="NCBI Taxonomy" id="301880"/>
    <lineage>
        <taxon>Eukaryota</taxon>
        <taxon>Viridiplantae</taxon>
        <taxon>Streptophyta</taxon>
        <taxon>Embryophyta</taxon>
        <taxon>Tracheophyta</taxon>
        <taxon>Spermatophyta</taxon>
        <taxon>Magnoliopsida</taxon>
        <taxon>eudicotyledons</taxon>
        <taxon>Gunneridae</taxon>
        <taxon>Pentapetalae</taxon>
        <taxon>asterids</taxon>
        <taxon>campanulids</taxon>
        <taxon>Asterales</taxon>
        <taxon>Asteraceae</taxon>
        <taxon>Asteroideae</taxon>
        <taxon>Anthemideae</taxon>
        <taxon>Anthemidinae</taxon>
        <taxon>Tanacetum</taxon>
    </lineage>
</organism>
<gene>
    <name evidence="2" type="ORF">Tco_0772110</name>
</gene>
<name>A0ABQ4ZH07_9ASTR</name>
<evidence type="ECO:0000313" key="2">
    <source>
        <dbReference type="EMBL" id="GJS89474.1"/>
    </source>
</evidence>
<sequence>MVIEGEVLNDFPGFVGILIVEFAAGGVVNLALKMKGDMIIKKIDLKPTIDAMMRDFFEIEAMNQVVLASSLMMGDGPAKKAVQAKLLA</sequence>
<accession>A0ABQ4ZH07</accession>
<feature type="transmembrane region" description="Helical" evidence="1">
    <location>
        <begin position="12"/>
        <end position="32"/>
    </location>
</feature>
<keyword evidence="1" id="KW-1133">Transmembrane helix</keyword>
<keyword evidence="3" id="KW-1185">Reference proteome</keyword>
<proteinExistence type="predicted"/>